<feature type="compositionally biased region" description="Polar residues" evidence="1">
    <location>
        <begin position="57"/>
        <end position="67"/>
    </location>
</feature>
<proteinExistence type="predicted"/>
<keyword evidence="4" id="KW-1185">Reference proteome</keyword>
<name>A0A7H8QY63_TALRU</name>
<evidence type="ECO:0000313" key="3">
    <source>
        <dbReference type="EMBL" id="QKX59039.1"/>
    </source>
</evidence>
<protein>
    <recommendedName>
        <fullName evidence="2">BRCT domain-containing protein</fullName>
    </recommendedName>
</protein>
<dbReference type="EMBL" id="CP055900">
    <property type="protein sequence ID" value="QKX59039.1"/>
    <property type="molecule type" value="Genomic_DNA"/>
</dbReference>
<dbReference type="RefSeq" id="XP_035345217.1">
    <property type="nucleotide sequence ID" value="XM_035489324.1"/>
</dbReference>
<dbReference type="Gene3D" id="3.40.50.10190">
    <property type="entry name" value="BRCT domain"/>
    <property type="match status" value="1"/>
</dbReference>
<dbReference type="SUPFAM" id="SSF52113">
    <property type="entry name" value="BRCT domain"/>
    <property type="match status" value="1"/>
</dbReference>
<accession>A0A7H8QY63</accession>
<dbReference type="Pfam" id="PF00533">
    <property type="entry name" value="BRCT"/>
    <property type="match status" value="1"/>
</dbReference>
<feature type="domain" description="BRCT" evidence="2">
    <location>
        <begin position="138"/>
        <end position="257"/>
    </location>
</feature>
<dbReference type="PROSITE" id="PS50172">
    <property type="entry name" value="BRCT"/>
    <property type="match status" value="1"/>
</dbReference>
<gene>
    <name evidence="3" type="ORF">TRUGW13939_06169</name>
</gene>
<dbReference type="OrthoDB" id="427711at2759"/>
<dbReference type="InterPro" id="IPR001357">
    <property type="entry name" value="BRCT_dom"/>
</dbReference>
<sequence length="289" mass="31437">MPAPSRQNTKPPLPRNHLIFDPWNTGSVGHECAHYSHARQTAAHRDMRTIQLGRQFRGQQSSMQIPKNPQEGKDKKKKEQMRNKGDIREYMGGQSKSIIDYPNSKTEILGEKHDNIPFSTTTPETTTPNIDIKPENKNSKKIFHSLTFFINGSTFPLISDHKLRHIVAENGGALSLNLARRSVTHVINAAPSAALSSAGASSSGARYTGGGGLSAAKMQKEIKTTAGKGKGVKFVGVDWIIESVKAGKRLSEARFVVSLEKSSNNNNKNALIGASSGQRSVYGMFKGVG</sequence>
<reference evidence="4" key="1">
    <citation type="submission" date="2020-06" db="EMBL/GenBank/DDBJ databases">
        <title>A chromosome-scale genome assembly of Talaromyces rugulosus W13939.</title>
        <authorList>
            <person name="Wang B."/>
            <person name="Guo L."/>
            <person name="Ye K."/>
            <person name="Wang L."/>
        </authorList>
    </citation>
    <scope>NUCLEOTIDE SEQUENCE [LARGE SCALE GENOMIC DNA]</scope>
    <source>
        <strain evidence="4">W13939</strain>
    </source>
</reference>
<dbReference type="KEGG" id="trg:TRUGW13939_06169"/>
<dbReference type="AlphaFoldDB" id="A0A7H8QY63"/>
<evidence type="ECO:0000313" key="4">
    <source>
        <dbReference type="Proteomes" id="UP000509510"/>
    </source>
</evidence>
<evidence type="ECO:0000259" key="2">
    <source>
        <dbReference type="PROSITE" id="PS50172"/>
    </source>
</evidence>
<dbReference type="GeneID" id="55993664"/>
<evidence type="ECO:0000256" key="1">
    <source>
        <dbReference type="SAM" id="MobiDB-lite"/>
    </source>
</evidence>
<dbReference type="Proteomes" id="UP000509510">
    <property type="component" value="Chromosome III"/>
</dbReference>
<organism evidence="3 4">
    <name type="scientific">Talaromyces rugulosus</name>
    <name type="common">Penicillium rugulosum</name>
    <dbReference type="NCBI Taxonomy" id="121627"/>
    <lineage>
        <taxon>Eukaryota</taxon>
        <taxon>Fungi</taxon>
        <taxon>Dikarya</taxon>
        <taxon>Ascomycota</taxon>
        <taxon>Pezizomycotina</taxon>
        <taxon>Eurotiomycetes</taxon>
        <taxon>Eurotiomycetidae</taxon>
        <taxon>Eurotiales</taxon>
        <taxon>Trichocomaceae</taxon>
        <taxon>Talaromyces</taxon>
        <taxon>Talaromyces sect. Islandici</taxon>
    </lineage>
</organism>
<dbReference type="InterPro" id="IPR036420">
    <property type="entry name" value="BRCT_dom_sf"/>
</dbReference>
<feature type="region of interest" description="Disordered" evidence="1">
    <location>
        <begin position="54"/>
        <end position="83"/>
    </location>
</feature>
<feature type="region of interest" description="Disordered" evidence="1">
    <location>
        <begin position="114"/>
        <end position="133"/>
    </location>
</feature>